<feature type="binding site" description="axial binding residue" evidence="6">
    <location>
        <position position="432"/>
    </location>
    <ligand>
        <name>heme</name>
        <dbReference type="ChEBI" id="CHEBI:30413"/>
    </ligand>
    <ligandPart>
        <name>Fe</name>
        <dbReference type="ChEBI" id="CHEBI:18248"/>
    </ligandPart>
</feature>
<evidence type="ECO:0000256" key="5">
    <source>
        <dbReference type="ARBA" id="ARBA00023004"/>
    </source>
</evidence>
<comment type="caution">
    <text evidence="8">The sequence shown here is derived from an EMBL/GenBank/DDBJ whole genome shotgun (WGS) entry which is preliminary data.</text>
</comment>
<keyword evidence="3 6" id="KW-0479">Metal-binding</keyword>
<name>A0A0L1J786_ASPN3</name>
<dbReference type="Pfam" id="PF00067">
    <property type="entry name" value="p450"/>
    <property type="match status" value="1"/>
</dbReference>
<keyword evidence="7" id="KW-1133">Transmembrane helix</keyword>
<dbReference type="InterPro" id="IPR002403">
    <property type="entry name" value="Cyt_P450_E_grp-IV"/>
</dbReference>
<dbReference type="GO" id="GO:0020037">
    <property type="term" value="F:heme binding"/>
    <property type="evidence" value="ECO:0007669"/>
    <property type="project" value="InterPro"/>
</dbReference>
<protein>
    <submittedName>
        <fullName evidence="8">Cytochrome P450</fullName>
    </submittedName>
</protein>
<dbReference type="SUPFAM" id="SSF48264">
    <property type="entry name" value="Cytochrome P450"/>
    <property type="match status" value="1"/>
</dbReference>
<dbReference type="RefSeq" id="XP_015408599.1">
    <property type="nucleotide sequence ID" value="XM_015549376.1"/>
</dbReference>
<dbReference type="GO" id="GO:0016705">
    <property type="term" value="F:oxidoreductase activity, acting on paired donors, with incorporation or reduction of molecular oxygen"/>
    <property type="evidence" value="ECO:0007669"/>
    <property type="project" value="InterPro"/>
</dbReference>
<dbReference type="OrthoDB" id="3366823at2759"/>
<dbReference type="EMBL" id="JNOM01000074">
    <property type="protein sequence ID" value="KNG87676.1"/>
    <property type="molecule type" value="Genomic_DNA"/>
</dbReference>
<organism evidence="8 9">
    <name type="scientific">Aspergillus nomiae NRRL (strain ATCC 15546 / NRRL 13137 / CBS 260.88 / M93)</name>
    <dbReference type="NCBI Taxonomy" id="1509407"/>
    <lineage>
        <taxon>Eukaryota</taxon>
        <taxon>Fungi</taxon>
        <taxon>Dikarya</taxon>
        <taxon>Ascomycota</taxon>
        <taxon>Pezizomycotina</taxon>
        <taxon>Eurotiomycetes</taxon>
        <taxon>Eurotiomycetidae</taxon>
        <taxon>Eurotiales</taxon>
        <taxon>Aspergillaceae</taxon>
        <taxon>Aspergillus</taxon>
        <taxon>Aspergillus subgen. Circumdati</taxon>
    </lineage>
</organism>
<comment type="cofactor">
    <cofactor evidence="1 6">
        <name>heme</name>
        <dbReference type="ChEBI" id="CHEBI:30413"/>
    </cofactor>
</comment>
<dbReference type="InterPro" id="IPR053007">
    <property type="entry name" value="CYP450_monoxygenase_sec-met"/>
</dbReference>
<keyword evidence="5 6" id="KW-0408">Iron</keyword>
<proteinExistence type="inferred from homology"/>
<dbReference type="GO" id="GO:0004497">
    <property type="term" value="F:monooxygenase activity"/>
    <property type="evidence" value="ECO:0007669"/>
    <property type="project" value="InterPro"/>
</dbReference>
<keyword evidence="6" id="KW-0349">Heme</keyword>
<evidence type="ECO:0000256" key="7">
    <source>
        <dbReference type="SAM" id="Phobius"/>
    </source>
</evidence>
<dbReference type="InterPro" id="IPR036396">
    <property type="entry name" value="Cyt_P450_sf"/>
</dbReference>
<evidence type="ECO:0000256" key="6">
    <source>
        <dbReference type="PIRSR" id="PIRSR602403-1"/>
    </source>
</evidence>
<feature type="transmembrane region" description="Helical" evidence="7">
    <location>
        <begin position="36"/>
        <end position="55"/>
    </location>
</feature>
<evidence type="ECO:0000256" key="3">
    <source>
        <dbReference type="ARBA" id="ARBA00022723"/>
    </source>
</evidence>
<dbReference type="InterPro" id="IPR001128">
    <property type="entry name" value="Cyt_P450"/>
</dbReference>
<evidence type="ECO:0000256" key="2">
    <source>
        <dbReference type="ARBA" id="ARBA00010617"/>
    </source>
</evidence>
<dbReference type="CDD" id="cd11040">
    <property type="entry name" value="CYP7_CYP8-like"/>
    <property type="match status" value="1"/>
</dbReference>
<comment type="similarity">
    <text evidence="2">Belongs to the cytochrome P450 family.</text>
</comment>
<evidence type="ECO:0000256" key="4">
    <source>
        <dbReference type="ARBA" id="ARBA00023002"/>
    </source>
</evidence>
<dbReference type="PRINTS" id="PR00465">
    <property type="entry name" value="EP450IV"/>
</dbReference>
<feature type="transmembrane region" description="Helical" evidence="7">
    <location>
        <begin position="6"/>
        <end position="24"/>
    </location>
</feature>
<dbReference type="GO" id="GO:0005506">
    <property type="term" value="F:iron ion binding"/>
    <property type="evidence" value="ECO:0007669"/>
    <property type="project" value="InterPro"/>
</dbReference>
<evidence type="ECO:0000313" key="9">
    <source>
        <dbReference type="Proteomes" id="UP000037505"/>
    </source>
</evidence>
<keyword evidence="7" id="KW-0812">Transmembrane</keyword>
<sequence>MSNISSIVGFTLLVGLLASTLLFIQRRKLDPREPPLVSSAIPLVGHLLSFLYYGLEYFATTSRKNRLPAFTMDMLYAKVYIIASPELVSAVRRSRNAMSFGPLFDNVAENGAGVHGRGMQLLRDKESGGQGLGQRTADSMHPALLGGGLDQMNGKMITALNTIINQLASQPDTVVDLYEWCCHAVTVASTDAIYGPLNPYRSESNRQAFWAIESNLSLLMMNTLPWISARKPWKGREQLTQAFVQYYQADGHLDSSQLAYTRWKVQHEAGATLEDIARLEAFTGLGILSNTVPTCFWVLFDIFSRPELLHKIREEIQTGALSIDSAGVHNLDLAEIREKCPILVSTFQETLRTRSNSGQLRVIQRDTLLDDRLLVKAGSIILMPAAVINKHPSVWGSNADTYDPERFSKIDPVEKRSKASGFMSFGSSPHICPGRHFASGEILALVAMILVRFDVRPVRDTWVEPKGNTKAVAASLPPAAEKVEVKMSETSKFAGATWGFRLTPGKGTFGLITG</sequence>
<reference evidence="8 9" key="1">
    <citation type="submission" date="2014-06" db="EMBL/GenBank/DDBJ databases">
        <title>The Genome of the Aflatoxigenic Filamentous Fungus Aspergillus nomius.</title>
        <authorList>
            <person name="Moore M.G."/>
            <person name="Shannon B.M."/>
            <person name="Brian M.M."/>
        </authorList>
    </citation>
    <scope>NUCLEOTIDE SEQUENCE [LARGE SCALE GENOMIC DNA]</scope>
    <source>
        <strain evidence="8 9">NRRL 13137</strain>
    </source>
</reference>
<dbReference type="PANTHER" id="PTHR47582">
    <property type="entry name" value="P450, PUTATIVE (EUROFUNG)-RELATED"/>
    <property type="match status" value="1"/>
</dbReference>
<dbReference type="AlphaFoldDB" id="A0A0L1J786"/>
<gene>
    <name evidence="8" type="ORF">ANOM_004119</name>
</gene>
<accession>A0A0L1J786</accession>
<dbReference type="STRING" id="1509407.A0A0L1J786"/>
<evidence type="ECO:0000256" key="1">
    <source>
        <dbReference type="ARBA" id="ARBA00001971"/>
    </source>
</evidence>
<dbReference type="Gene3D" id="1.10.630.10">
    <property type="entry name" value="Cytochrome P450"/>
    <property type="match status" value="1"/>
</dbReference>
<dbReference type="PANTHER" id="PTHR47582:SF1">
    <property type="entry name" value="P450, PUTATIVE (EUROFUNG)-RELATED"/>
    <property type="match status" value="1"/>
</dbReference>
<keyword evidence="7" id="KW-0472">Membrane</keyword>
<keyword evidence="4" id="KW-0560">Oxidoreductase</keyword>
<keyword evidence="9" id="KW-1185">Reference proteome</keyword>
<dbReference type="GeneID" id="26805923"/>
<evidence type="ECO:0000313" key="8">
    <source>
        <dbReference type="EMBL" id="KNG87676.1"/>
    </source>
</evidence>
<dbReference type="Proteomes" id="UP000037505">
    <property type="component" value="Unassembled WGS sequence"/>
</dbReference>